<evidence type="ECO:0000313" key="9">
    <source>
        <dbReference type="EMBL" id="GAA2069303.1"/>
    </source>
</evidence>
<accession>A0ABN2VQ83</accession>
<dbReference type="RefSeq" id="WP_344526020.1">
    <property type="nucleotide sequence ID" value="NZ_BAAAPE010000005.1"/>
</dbReference>
<sequence length="154" mass="16069">MTDVPDLALARKVLAAQPFSALLGARLVSFGEGVATLELDVRDELRQQNGFVHGGVLAYAADNSLTFAAGTVAGARLLTSGFAIDYLRPARGVLLRARAEVVRAGRSRVVCRCDLSAVDEEGTETLCAVAQGTIAVPEPVAESVPVPVADPEPK</sequence>
<keyword evidence="1" id="KW-0378">Hydrolase</keyword>
<dbReference type="PANTHER" id="PTHR43240:SF20">
    <property type="entry name" value="MEDIUM_LONG-CHAIN ACYL-COA THIOESTERASE YIGI"/>
    <property type="match status" value="1"/>
</dbReference>
<dbReference type="PANTHER" id="PTHR43240">
    <property type="entry name" value="1,4-DIHYDROXY-2-NAPHTHOYL-COA THIOESTERASE 1"/>
    <property type="match status" value="1"/>
</dbReference>
<reference evidence="9 10" key="1">
    <citation type="journal article" date="2019" name="Int. J. Syst. Evol. Microbiol.">
        <title>The Global Catalogue of Microorganisms (GCM) 10K type strain sequencing project: providing services to taxonomists for standard genome sequencing and annotation.</title>
        <authorList>
            <consortium name="The Broad Institute Genomics Platform"/>
            <consortium name="The Broad Institute Genome Sequencing Center for Infectious Disease"/>
            <person name="Wu L."/>
            <person name="Ma J."/>
        </authorList>
    </citation>
    <scope>NUCLEOTIDE SEQUENCE [LARGE SCALE GENOMIC DNA]</scope>
    <source>
        <strain evidence="9 10">JCM 15478</strain>
    </source>
</reference>
<dbReference type="Gene3D" id="3.10.129.10">
    <property type="entry name" value="Hotdog Thioesterase"/>
    <property type="match status" value="1"/>
</dbReference>
<comment type="catalytic activity">
    <reaction evidence="2">
        <text>a fatty acyl-CoA + H2O = a fatty acid + CoA + H(+)</text>
        <dbReference type="Rhea" id="RHEA:16781"/>
        <dbReference type="ChEBI" id="CHEBI:15377"/>
        <dbReference type="ChEBI" id="CHEBI:15378"/>
        <dbReference type="ChEBI" id="CHEBI:28868"/>
        <dbReference type="ChEBI" id="CHEBI:57287"/>
        <dbReference type="ChEBI" id="CHEBI:77636"/>
        <dbReference type="EC" id="3.1.2.20"/>
    </reaction>
</comment>
<dbReference type="InterPro" id="IPR029069">
    <property type="entry name" value="HotDog_dom_sf"/>
</dbReference>
<dbReference type="InterPro" id="IPR006683">
    <property type="entry name" value="Thioestr_dom"/>
</dbReference>
<dbReference type="CDD" id="cd03443">
    <property type="entry name" value="PaaI_thioesterase"/>
    <property type="match status" value="1"/>
</dbReference>
<feature type="domain" description="Thioesterase" evidence="8">
    <location>
        <begin position="49"/>
        <end position="120"/>
    </location>
</feature>
<proteinExistence type="inferred from homology"/>
<comment type="caution">
    <text evidence="9">The sequence shown here is derived from an EMBL/GenBank/DDBJ whole genome shotgun (WGS) entry which is preliminary data.</text>
</comment>
<evidence type="ECO:0000313" key="10">
    <source>
        <dbReference type="Proteomes" id="UP001500016"/>
    </source>
</evidence>
<comment type="similarity">
    <text evidence="4">Belongs to the YigI thioesterase family.</text>
</comment>
<dbReference type="NCBIfam" id="TIGR00369">
    <property type="entry name" value="unchar_dom_1"/>
    <property type="match status" value="1"/>
</dbReference>
<dbReference type="EMBL" id="BAAAPE010000005">
    <property type="protein sequence ID" value="GAA2069303.1"/>
    <property type="molecule type" value="Genomic_DNA"/>
</dbReference>
<evidence type="ECO:0000256" key="3">
    <source>
        <dbReference type="ARBA" id="ARBA00036002"/>
    </source>
</evidence>
<comment type="catalytic activity">
    <reaction evidence="3">
        <text>a long-chain fatty acyl-CoA + H2O = a long-chain fatty acid + CoA + H(+)</text>
        <dbReference type="Rhea" id="RHEA:67680"/>
        <dbReference type="ChEBI" id="CHEBI:15377"/>
        <dbReference type="ChEBI" id="CHEBI:15378"/>
        <dbReference type="ChEBI" id="CHEBI:57287"/>
        <dbReference type="ChEBI" id="CHEBI:57560"/>
        <dbReference type="ChEBI" id="CHEBI:83139"/>
    </reaction>
</comment>
<evidence type="ECO:0000256" key="1">
    <source>
        <dbReference type="ARBA" id="ARBA00022801"/>
    </source>
</evidence>
<protein>
    <recommendedName>
        <fullName evidence="6">Medium/long-chain acyl-CoA thioesterase YigI</fullName>
        <ecNumber evidence="5">3.1.2.20</ecNumber>
    </recommendedName>
</protein>
<comment type="catalytic activity">
    <reaction evidence="7">
        <text>a medium-chain fatty acyl-CoA + H2O = a medium-chain fatty acid + CoA + H(+)</text>
        <dbReference type="Rhea" id="RHEA:68184"/>
        <dbReference type="ChEBI" id="CHEBI:15377"/>
        <dbReference type="ChEBI" id="CHEBI:15378"/>
        <dbReference type="ChEBI" id="CHEBI:57287"/>
        <dbReference type="ChEBI" id="CHEBI:59558"/>
        <dbReference type="ChEBI" id="CHEBI:90546"/>
    </reaction>
</comment>
<keyword evidence="10" id="KW-1185">Reference proteome</keyword>
<evidence type="ECO:0000256" key="4">
    <source>
        <dbReference type="ARBA" id="ARBA00038381"/>
    </source>
</evidence>
<organism evidence="9 10">
    <name type="scientific">Streptomyces albiaxialis</name>
    <dbReference type="NCBI Taxonomy" id="329523"/>
    <lineage>
        <taxon>Bacteria</taxon>
        <taxon>Bacillati</taxon>
        <taxon>Actinomycetota</taxon>
        <taxon>Actinomycetes</taxon>
        <taxon>Kitasatosporales</taxon>
        <taxon>Streptomycetaceae</taxon>
        <taxon>Streptomyces</taxon>
    </lineage>
</organism>
<name>A0ABN2VQ83_9ACTN</name>
<evidence type="ECO:0000256" key="5">
    <source>
        <dbReference type="ARBA" id="ARBA00038894"/>
    </source>
</evidence>
<gene>
    <name evidence="9" type="ORF">GCM10009801_18730</name>
</gene>
<evidence type="ECO:0000256" key="6">
    <source>
        <dbReference type="ARBA" id="ARBA00040062"/>
    </source>
</evidence>
<dbReference type="SUPFAM" id="SSF54637">
    <property type="entry name" value="Thioesterase/thiol ester dehydrase-isomerase"/>
    <property type="match status" value="1"/>
</dbReference>
<dbReference type="EC" id="3.1.2.20" evidence="5"/>
<evidence type="ECO:0000259" key="8">
    <source>
        <dbReference type="Pfam" id="PF03061"/>
    </source>
</evidence>
<evidence type="ECO:0000256" key="2">
    <source>
        <dbReference type="ARBA" id="ARBA00035880"/>
    </source>
</evidence>
<dbReference type="InterPro" id="IPR003736">
    <property type="entry name" value="PAAI_dom"/>
</dbReference>
<dbReference type="Pfam" id="PF03061">
    <property type="entry name" value="4HBT"/>
    <property type="match status" value="1"/>
</dbReference>
<dbReference type="Proteomes" id="UP001500016">
    <property type="component" value="Unassembled WGS sequence"/>
</dbReference>
<evidence type="ECO:0000256" key="7">
    <source>
        <dbReference type="ARBA" id="ARBA00048062"/>
    </source>
</evidence>